<dbReference type="RefSeq" id="WP_085415416.1">
    <property type="nucleotide sequence ID" value="NZ_CAUJPY010000002.1"/>
</dbReference>
<keyword evidence="2" id="KW-0732">Signal</keyword>
<sequence length="344" mass="37929">MYKKLLTFTVIAASLAACGDDKQKQNTPLACNDPAVLQNVRTLIQDTIKQKARHYSQHDNRQYVDADKVIAAGSELNITLENAAATTETHPVCSAQLSITVPYAVLQTAHSNLPLIYGKEDPNSILQRYVGSGKTAYNGNGVFTQTLRYKAMPGDGGVSISLIDDLNNTADAVSALLLPYGVKNHVLIDGKPVAREEALKQLSNEAANSEESQPLSENDPQSILENNSASSVFDFSPLSEQQAETITPADAERSPGLSEFEVDQARNSHDSADREINRIWNNLDQTVRKELLNEQRDWISQKNNSCRQAAARAGDSQQAEYLQLQCSTRMTRERIQYLKGYSIQ</sequence>
<dbReference type="AlphaFoldDB" id="A0A448D5P9"/>
<dbReference type="Proteomes" id="UP000279284">
    <property type="component" value="Chromosome"/>
</dbReference>
<keyword evidence="5" id="KW-1185">Reference proteome</keyword>
<evidence type="ECO:0000256" key="2">
    <source>
        <dbReference type="SAM" id="SignalP"/>
    </source>
</evidence>
<evidence type="ECO:0000259" key="3">
    <source>
        <dbReference type="Pfam" id="PF07007"/>
    </source>
</evidence>
<dbReference type="Gene3D" id="1.20.1270.180">
    <property type="match status" value="1"/>
</dbReference>
<keyword evidence="4" id="KW-0449">Lipoprotein</keyword>
<accession>A0A448D5P9</accession>
<dbReference type="EMBL" id="LR134313">
    <property type="protein sequence ID" value="VEE99466.1"/>
    <property type="molecule type" value="Genomic_DNA"/>
</dbReference>
<organism evidence="4 5">
    <name type="scientific">Neisseria canis</name>
    <dbReference type="NCBI Taxonomy" id="493"/>
    <lineage>
        <taxon>Bacteria</taxon>
        <taxon>Pseudomonadati</taxon>
        <taxon>Pseudomonadota</taxon>
        <taxon>Betaproteobacteria</taxon>
        <taxon>Neisseriales</taxon>
        <taxon>Neisseriaceae</taxon>
        <taxon>Neisseria</taxon>
    </lineage>
</organism>
<protein>
    <submittedName>
        <fullName evidence="4">Lipoprotein</fullName>
    </submittedName>
</protein>
<proteinExistence type="predicted"/>
<dbReference type="KEGG" id="nci:NCTC10296_00354"/>
<evidence type="ECO:0000313" key="5">
    <source>
        <dbReference type="Proteomes" id="UP000279284"/>
    </source>
</evidence>
<evidence type="ECO:0000313" key="4">
    <source>
        <dbReference type="EMBL" id="VEE99466.1"/>
    </source>
</evidence>
<name>A0A448D5P9_9NEIS</name>
<feature type="chain" id="PRO_5019563099" evidence="2">
    <location>
        <begin position="20"/>
        <end position="344"/>
    </location>
</feature>
<dbReference type="OrthoDB" id="8607286at2"/>
<dbReference type="InterPro" id="IPR009739">
    <property type="entry name" value="LprI-like_N"/>
</dbReference>
<dbReference type="PROSITE" id="PS51257">
    <property type="entry name" value="PROKAR_LIPOPROTEIN"/>
    <property type="match status" value="1"/>
</dbReference>
<evidence type="ECO:0000256" key="1">
    <source>
        <dbReference type="SAM" id="MobiDB-lite"/>
    </source>
</evidence>
<gene>
    <name evidence="4" type="ORF">NCTC10296_00354</name>
</gene>
<feature type="region of interest" description="Disordered" evidence="1">
    <location>
        <begin position="203"/>
        <end position="223"/>
    </location>
</feature>
<feature type="signal peptide" evidence="2">
    <location>
        <begin position="1"/>
        <end position="19"/>
    </location>
</feature>
<dbReference type="Pfam" id="PF07007">
    <property type="entry name" value="LprI"/>
    <property type="match status" value="1"/>
</dbReference>
<reference evidence="4 5" key="1">
    <citation type="submission" date="2018-12" db="EMBL/GenBank/DDBJ databases">
        <authorList>
            <consortium name="Pathogen Informatics"/>
        </authorList>
    </citation>
    <scope>NUCLEOTIDE SEQUENCE [LARGE SCALE GENOMIC DNA]</scope>
    <source>
        <strain evidence="4 5">NCTC10296</strain>
    </source>
</reference>
<feature type="domain" description="Lysozyme inhibitor LprI-like N-terminal" evidence="3">
    <location>
        <begin position="265"/>
        <end position="338"/>
    </location>
</feature>